<evidence type="ECO:0000256" key="2">
    <source>
        <dbReference type="ARBA" id="ARBA00023043"/>
    </source>
</evidence>
<dbReference type="RefSeq" id="WP_109189098.1">
    <property type="nucleotide sequence ID" value="NZ_BMYA01000003.1"/>
</dbReference>
<evidence type="ECO:0000256" key="3">
    <source>
        <dbReference type="PROSITE-ProRule" id="PRU00023"/>
    </source>
</evidence>
<keyword evidence="6" id="KW-1185">Reference proteome</keyword>
<protein>
    <submittedName>
        <fullName evidence="5">Uncharacterized protein</fullName>
    </submittedName>
</protein>
<dbReference type="PROSITE" id="PS50088">
    <property type="entry name" value="ANK_REPEAT"/>
    <property type="match status" value="1"/>
</dbReference>
<reference evidence="6" key="1">
    <citation type="submission" date="2018-05" db="EMBL/GenBank/DDBJ databases">
        <title>Ignatzschineria dubaiensis sp. nov., isolated from necrotic foot tissues of dromedaries (Camelus dromedarius) and associated maggots in Dubai, United Arab Emirates.</title>
        <authorList>
            <person name="Tsang C.C."/>
            <person name="Tang J.Y.M."/>
            <person name="Fong J.Y.H."/>
            <person name="Kinne J."/>
            <person name="Lee H.H."/>
            <person name="Joseph M."/>
            <person name="Jose S."/>
            <person name="Schuster R.K."/>
            <person name="Tang Y."/>
            <person name="Sivakumar S."/>
            <person name="Chen J.H.K."/>
            <person name="Teng J.L.L."/>
            <person name="Lau S.K.P."/>
            <person name="Wernery U."/>
            <person name="Woo P.C.Y."/>
        </authorList>
    </citation>
    <scope>NUCLEOTIDE SEQUENCE [LARGE SCALE GENOMIC DNA]</scope>
    <source>
        <strain evidence="6">KCTC 22644</strain>
    </source>
</reference>
<keyword evidence="1" id="KW-0677">Repeat</keyword>
<dbReference type="OrthoDB" id="671583at2"/>
<evidence type="ECO:0000313" key="6">
    <source>
        <dbReference type="Proteomes" id="UP000245020"/>
    </source>
</evidence>
<evidence type="ECO:0000256" key="4">
    <source>
        <dbReference type="SAM" id="SignalP"/>
    </source>
</evidence>
<dbReference type="PANTHER" id="PTHR24171:SF9">
    <property type="entry name" value="ANKYRIN REPEAT DOMAIN-CONTAINING PROTEIN 39"/>
    <property type="match status" value="1"/>
</dbReference>
<feature type="signal peptide" evidence="4">
    <location>
        <begin position="1"/>
        <end position="23"/>
    </location>
</feature>
<keyword evidence="2 3" id="KW-0040">ANK repeat</keyword>
<gene>
    <name evidence="5" type="ORF">DC083_04745</name>
</gene>
<dbReference type="SUPFAM" id="SSF48403">
    <property type="entry name" value="Ankyrin repeat"/>
    <property type="match status" value="1"/>
</dbReference>
<comment type="caution">
    <text evidence="5">The sequence shown here is derived from an EMBL/GenBank/DDBJ whole genome shotgun (WGS) entry which is preliminary data.</text>
</comment>
<sequence length="261" mass="28571">MKKVAMKSLLATAVMSLMLTVNAQEATTAVEVIEVAPTALEAQAGSFRYTLEEMQDIASDTKLKHRVFYTTPSTGPDAKWFDAVKRGDLDTVKAMVANGQDIEAKDVGSLDQTALGWAAFIGYEDMVDFLLANDANLWATDKGDVYHTLKSAVLGKNVNIVKKLHEALKDQYDINDTSYEDDGESLVMVAASNNRLDVVQYLIDQGADLNKVTTETNPARPSYNQSALSYACQNGYEEMQQLLIKNGAINHRTGNTSCQAQ</sequence>
<dbReference type="InterPro" id="IPR036770">
    <property type="entry name" value="Ankyrin_rpt-contain_sf"/>
</dbReference>
<name>A0A2U2AEW6_9GAMM</name>
<evidence type="ECO:0000256" key="1">
    <source>
        <dbReference type="ARBA" id="ARBA00022737"/>
    </source>
</evidence>
<evidence type="ECO:0000313" key="5">
    <source>
        <dbReference type="EMBL" id="PWD81201.1"/>
    </source>
</evidence>
<dbReference type="InterPro" id="IPR002110">
    <property type="entry name" value="Ankyrin_rpt"/>
</dbReference>
<keyword evidence="4" id="KW-0732">Signal</keyword>
<accession>A0A2U2AEW6</accession>
<feature type="chain" id="PRO_5015706612" evidence="4">
    <location>
        <begin position="24"/>
        <end position="261"/>
    </location>
</feature>
<dbReference type="SMART" id="SM00248">
    <property type="entry name" value="ANK"/>
    <property type="match status" value="4"/>
</dbReference>
<dbReference type="EMBL" id="QEWQ01000003">
    <property type="protein sequence ID" value="PWD81201.1"/>
    <property type="molecule type" value="Genomic_DNA"/>
</dbReference>
<organism evidence="5 6">
    <name type="scientific">Ignatzschineria ureiclastica</name>
    <dbReference type="NCBI Taxonomy" id="472582"/>
    <lineage>
        <taxon>Bacteria</taxon>
        <taxon>Pseudomonadati</taxon>
        <taxon>Pseudomonadota</taxon>
        <taxon>Gammaproteobacteria</taxon>
        <taxon>Cardiobacteriales</taxon>
        <taxon>Ignatzschineriaceae</taxon>
        <taxon>Ignatzschineria</taxon>
    </lineage>
</organism>
<feature type="repeat" description="ANK" evidence="3">
    <location>
        <begin position="182"/>
        <end position="214"/>
    </location>
</feature>
<proteinExistence type="predicted"/>
<dbReference type="AlphaFoldDB" id="A0A2U2AEW6"/>
<dbReference type="Proteomes" id="UP000245020">
    <property type="component" value="Unassembled WGS sequence"/>
</dbReference>
<dbReference type="PROSITE" id="PS50297">
    <property type="entry name" value="ANK_REP_REGION"/>
    <property type="match status" value="1"/>
</dbReference>
<dbReference type="Pfam" id="PF13637">
    <property type="entry name" value="Ank_4"/>
    <property type="match status" value="1"/>
</dbReference>
<dbReference type="Gene3D" id="1.25.40.20">
    <property type="entry name" value="Ankyrin repeat-containing domain"/>
    <property type="match status" value="1"/>
</dbReference>
<dbReference type="Pfam" id="PF12796">
    <property type="entry name" value="Ank_2"/>
    <property type="match status" value="1"/>
</dbReference>
<dbReference type="PANTHER" id="PTHR24171">
    <property type="entry name" value="ANKYRIN REPEAT DOMAIN-CONTAINING PROTEIN 39-RELATED"/>
    <property type="match status" value="1"/>
</dbReference>